<dbReference type="GO" id="GO:0006171">
    <property type="term" value="P:cAMP biosynthetic process"/>
    <property type="evidence" value="ECO:0007669"/>
    <property type="project" value="TreeGrafter"/>
</dbReference>
<gene>
    <name evidence="2" type="ORF">HSBAA_21330</name>
</gene>
<dbReference type="InterPro" id="IPR050697">
    <property type="entry name" value="Adenylyl/Guanylyl_Cyclase_3/4"/>
</dbReference>
<protein>
    <recommendedName>
        <fullName evidence="1">Guanylate cyclase domain-containing protein</fullName>
    </recommendedName>
</protein>
<name>A0A455U5M2_9GAMM</name>
<dbReference type="Gene3D" id="3.30.70.1230">
    <property type="entry name" value="Nucleotide cyclase"/>
    <property type="match status" value="1"/>
</dbReference>
<evidence type="ECO:0000259" key="1">
    <source>
        <dbReference type="PROSITE" id="PS50125"/>
    </source>
</evidence>
<sequence length="140" mass="15584">MRHSKKRWVAERFGQYIPRQLVENMVVSGESFGLGEERELTVLFSDIRGFTAFSESIPPSELTEIMNRLLTPLTGAIHQHHGTIDKYMGDAIMAFWGAPLHDEQHADHALEGAFAMLDALDGINNEFAAEGKPALTMGWG</sequence>
<dbReference type="Proteomes" id="UP000320231">
    <property type="component" value="Chromosome"/>
</dbReference>
<evidence type="ECO:0000313" key="2">
    <source>
        <dbReference type="EMBL" id="BBI60827.1"/>
    </source>
</evidence>
<evidence type="ECO:0000313" key="3">
    <source>
        <dbReference type="Proteomes" id="UP000320231"/>
    </source>
</evidence>
<feature type="domain" description="Guanylate cyclase" evidence="1">
    <location>
        <begin position="41"/>
        <end position="140"/>
    </location>
</feature>
<organism evidence="2 3">
    <name type="scientific">Vreelandella sulfidaeris</name>
    <dbReference type="NCBI Taxonomy" id="115553"/>
    <lineage>
        <taxon>Bacteria</taxon>
        <taxon>Pseudomonadati</taxon>
        <taxon>Pseudomonadota</taxon>
        <taxon>Gammaproteobacteria</taxon>
        <taxon>Oceanospirillales</taxon>
        <taxon>Halomonadaceae</taxon>
        <taxon>Vreelandella</taxon>
    </lineage>
</organism>
<accession>A0A455U5M2</accession>
<dbReference type="PANTHER" id="PTHR43081:SF1">
    <property type="entry name" value="ADENYLATE CYCLASE, TERMINAL-DIFFERENTIATION SPECIFIC"/>
    <property type="match status" value="1"/>
</dbReference>
<proteinExistence type="predicted"/>
<dbReference type="CDD" id="cd07302">
    <property type="entry name" value="CHD"/>
    <property type="match status" value="1"/>
</dbReference>
<dbReference type="InterPro" id="IPR029787">
    <property type="entry name" value="Nucleotide_cyclase"/>
</dbReference>
<reference evidence="2 3" key="1">
    <citation type="journal article" date="2019" name="Microbiol. Resour. Announc.">
        <title>Complete Genome Sequence of Halomonas sulfidaeris Strain Esulfide1 Isolated from a Metal Sulfide Rock at a Depth of 2,200 Meters, Obtained Using Nanopore Sequencing.</title>
        <authorList>
            <person name="Saito M."/>
            <person name="Nishigata A."/>
            <person name="Galipon J."/>
            <person name="Arakawa K."/>
        </authorList>
    </citation>
    <scope>NUCLEOTIDE SEQUENCE [LARGE SCALE GENOMIC DNA]</scope>
    <source>
        <strain evidence="2 3">ATCC BAA-803</strain>
    </source>
</reference>
<dbReference type="PANTHER" id="PTHR43081">
    <property type="entry name" value="ADENYLATE CYCLASE, TERMINAL-DIFFERENTIATION SPECIFIC-RELATED"/>
    <property type="match status" value="1"/>
</dbReference>
<dbReference type="InterPro" id="IPR001054">
    <property type="entry name" value="A/G_cyclase"/>
</dbReference>
<dbReference type="AlphaFoldDB" id="A0A455U5M2"/>
<dbReference type="Pfam" id="PF00211">
    <property type="entry name" value="Guanylate_cyc"/>
    <property type="match status" value="1"/>
</dbReference>
<dbReference type="GO" id="GO:0004016">
    <property type="term" value="F:adenylate cyclase activity"/>
    <property type="evidence" value="ECO:0007669"/>
    <property type="project" value="UniProtKB-ARBA"/>
</dbReference>
<dbReference type="GO" id="GO:0035556">
    <property type="term" value="P:intracellular signal transduction"/>
    <property type="evidence" value="ECO:0007669"/>
    <property type="project" value="InterPro"/>
</dbReference>
<dbReference type="PROSITE" id="PS50125">
    <property type="entry name" value="GUANYLATE_CYCLASE_2"/>
    <property type="match status" value="1"/>
</dbReference>
<dbReference type="SUPFAM" id="SSF55073">
    <property type="entry name" value="Nucleotide cyclase"/>
    <property type="match status" value="1"/>
</dbReference>
<dbReference type="KEGG" id="hsr:HSBAA_21330"/>
<dbReference type="EMBL" id="AP019514">
    <property type="protein sequence ID" value="BBI60827.1"/>
    <property type="molecule type" value="Genomic_DNA"/>
</dbReference>